<evidence type="ECO:0000256" key="2">
    <source>
        <dbReference type="ARBA" id="ARBA00012404"/>
    </source>
</evidence>
<protein>
    <recommendedName>
        <fullName evidence="2">chorismate mutase</fullName>
        <ecNumber evidence="2">5.4.99.5</ecNumber>
    </recommendedName>
</protein>
<evidence type="ECO:0000256" key="3">
    <source>
        <dbReference type="ARBA" id="ARBA00022729"/>
    </source>
</evidence>
<organism evidence="6 7">
    <name type="scientific">Streptomyces auratus AGR0001</name>
    <dbReference type="NCBI Taxonomy" id="1160718"/>
    <lineage>
        <taxon>Bacteria</taxon>
        <taxon>Bacillati</taxon>
        <taxon>Actinomycetota</taxon>
        <taxon>Actinomycetes</taxon>
        <taxon>Kitasatosporales</taxon>
        <taxon>Streptomycetaceae</taxon>
        <taxon>Streptomyces</taxon>
    </lineage>
</organism>
<dbReference type="EMBL" id="CP072931">
    <property type="protein sequence ID" value="QTZ90707.1"/>
    <property type="molecule type" value="Genomic_DNA"/>
</dbReference>
<keyword evidence="4 6" id="KW-0413">Isomerase</keyword>
<keyword evidence="7" id="KW-1185">Reference proteome</keyword>
<reference evidence="6" key="2">
    <citation type="submission" date="2021-04" db="EMBL/GenBank/DDBJ databases">
        <authorList>
            <person name="Wen M.-L."/>
            <person name="Han X.-L."/>
            <person name="Xiong J."/>
        </authorList>
    </citation>
    <scope>NUCLEOTIDE SEQUENCE</scope>
    <source>
        <strain evidence="6">AGR0001</strain>
    </source>
</reference>
<feature type="domain" description="Chorismate mutase" evidence="5">
    <location>
        <begin position="66"/>
        <end position="163"/>
    </location>
</feature>
<dbReference type="NCBIfam" id="NF006741">
    <property type="entry name" value="PRK09269.1"/>
    <property type="match status" value="1"/>
</dbReference>
<dbReference type="KEGG" id="sauh:SU9_003865"/>
<comment type="pathway">
    <text evidence="1">Metabolic intermediate biosynthesis; prephenate biosynthesis; prephenate from chorismate: step 1/1.</text>
</comment>
<evidence type="ECO:0000259" key="5">
    <source>
        <dbReference type="PROSITE" id="PS51168"/>
    </source>
</evidence>
<dbReference type="GO" id="GO:0046417">
    <property type="term" value="P:chorismate metabolic process"/>
    <property type="evidence" value="ECO:0007669"/>
    <property type="project" value="InterPro"/>
</dbReference>
<dbReference type="GO" id="GO:0009697">
    <property type="term" value="P:salicylic acid biosynthetic process"/>
    <property type="evidence" value="ECO:0007669"/>
    <property type="project" value="TreeGrafter"/>
</dbReference>
<dbReference type="PANTHER" id="PTHR38041:SF2">
    <property type="entry name" value="SECRETED CHORISMATE MUTASE"/>
    <property type="match status" value="1"/>
</dbReference>
<dbReference type="OrthoDB" id="3825510at2"/>
<dbReference type="Proteomes" id="UP000009036">
    <property type="component" value="Chromosome"/>
</dbReference>
<dbReference type="SMART" id="SM00830">
    <property type="entry name" value="CM_2"/>
    <property type="match status" value="1"/>
</dbReference>
<dbReference type="PROSITE" id="PS51168">
    <property type="entry name" value="CHORISMATE_MUT_2"/>
    <property type="match status" value="1"/>
</dbReference>
<proteinExistence type="predicted"/>
<evidence type="ECO:0000256" key="4">
    <source>
        <dbReference type="ARBA" id="ARBA00023235"/>
    </source>
</evidence>
<dbReference type="Pfam" id="PF01817">
    <property type="entry name" value="CM_2"/>
    <property type="match status" value="1"/>
</dbReference>
<sequence>MPLGATIARSCRRCGHTLTGTSPGVPEARGSRERPIVQLTPSIRSALAAGAAVTVLFAGAGAAAAAPAAPKAPATAPAVATAHSPFAQLRPLATFSAARLATADLVAAAKWGTGSPIDDPAREQEVLKSVAEQARQLGADPAATTRIFRDQIEANKVVQRGLYRQWDANPAQAPTERPDLQEVRKEINRVNGELVRAIAASPHARSAPSCTPLLTVAAAQVRAERQLDGLHTVALARSLPSVCAGA</sequence>
<name>A0A8B1NGT3_9ACTN</name>
<dbReference type="UniPathway" id="UPA00120">
    <property type="reaction ID" value="UER00203"/>
</dbReference>
<dbReference type="InterPro" id="IPR008240">
    <property type="entry name" value="Chorismate_mutase_periplasmic"/>
</dbReference>
<dbReference type="AlphaFoldDB" id="A0A8B1NGT3"/>
<evidence type="ECO:0000313" key="7">
    <source>
        <dbReference type="Proteomes" id="UP000009036"/>
    </source>
</evidence>
<dbReference type="Gene3D" id="1.20.59.10">
    <property type="entry name" value="Chorismate mutase"/>
    <property type="match status" value="1"/>
</dbReference>
<dbReference type="EC" id="5.4.99.5" evidence="2"/>
<dbReference type="InterPro" id="IPR051331">
    <property type="entry name" value="Chorismate_mutase-related"/>
</dbReference>
<dbReference type="InterPro" id="IPR002701">
    <property type="entry name" value="CM_II_prokaryot"/>
</dbReference>
<dbReference type="GO" id="GO:0004106">
    <property type="term" value="F:chorismate mutase activity"/>
    <property type="evidence" value="ECO:0007669"/>
    <property type="project" value="UniProtKB-EC"/>
</dbReference>
<evidence type="ECO:0000256" key="1">
    <source>
        <dbReference type="ARBA" id="ARBA00004817"/>
    </source>
</evidence>
<evidence type="ECO:0000313" key="6">
    <source>
        <dbReference type="EMBL" id="QTZ90707.1"/>
    </source>
</evidence>
<dbReference type="PANTHER" id="PTHR38041">
    <property type="entry name" value="CHORISMATE MUTASE"/>
    <property type="match status" value="1"/>
</dbReference>
<dbReference type="InterPro" id="IPR036979">
    <property type="entry name" value="CM_dom_sf"/>
</dbReference>
<dbReference type="SUPFAM" id="SSF48600">
    <property type="entry name" value="Chorismate mutase II"/>
    <property type="match status" value="1"/>
</dbReference>
<dbReference type="InterPro" id="IPR036263">
    <property type="entry name" value="Chorismate_II_sf"/>
</dbReference>
<gene>
    <name evidence="6" type="ORF">SU9_003865</name>
</gene>
<accession>A0A8B1NGT3</accession>
<dbReference type="NCBIfam" id="TIGR01806">
    <property type="entry name" value="CM_mono2"/>
    <property type="match status" value="1"/>
</dbReference>
<reference evidence="6" key="1">
    <citation type="journal article" date="2012" name="J. Bacteriol.">
        <title>Genome Sequence of Streptomyces auratus Strain AGR0001, a Phoslactomycin-Producing Actinomycete.</title>
        <authorList>
            <person name="Han X."/>
            <person name="Li M."/>
            <person name="Ding Z."/>
            <person name="Zhao J."/>
            <person name="Ji K."/>
            <person name="Wen M."/>
            <person name="Lu T."/>
        </authorList>
    </citation>
    <scope>NUCLEOTIDE SEQUENCE</scope>
    <source>
        <strain evidence="6">AGR0001</strain>
    </source>
</reference>
<keyword evidence="3" id="KW-0732">Signal</keyword>